<sequence length="53" mass="5813">MYNSVPETFNVSLTGANGDGLVYIQRSDGETGYVCGYIYQTERDHLCRAAGYG</sequence>
<protein>
    <submittedName>
        <fullName evidence="1">Uncharacterized protein</fullName>
    </submittedName>
</protein>
<gene>
    <name evidence="1" type="ORF">DPMN_170533</name>
</gene>
<reference evidence="1" key="1">
    <citation type="journal article" date="2019" name="bioRxiv">
        <title>The Genome of the Zebra Mussel, Dreissena polymorpha: A Resource for Invasive Species Research.</title>
        <authorList>
            <person name="McCartney M.A."/>
            <person name="Auch B."/>
            <person name="Kono T."/>
            <person name="Mallez S."/>
            <person name="Zhang Y."/>
            <person name="Obille A."/>
            <person name="Becker A."/>
            <person name="Abrahante J.E."/>
            <person name="Garbe J."/>
            <person name="Badalamenti J.P."/>
            <person name="Herman A."/>
            <person name="Mangelson H."/>
            <person name="Liachko I."/>
            <person name="Sullivan S."/>
            <person name="Sone E.D."/>
            <person name="Koren S."/>
            <person name="Silverstein K.A.T."/>
            <person name="Beckman K.B."/>
            <person name="Gohl D.M."/>
        </authorList>
    </citation>
    <scope>NUCLEOTIDE SEQUENCE</scope>
    <source>
        <strain evidence="1">Duluth1</strain>
        <tissue evidence="1">Whole animal</tissue>
    </source>
</reference>
<comment type="caution">
    <text evidence="1">The sequence shown here is derived from an EMBL/GenBank/DDBJ whole genome shotgun (WGS) entry which is preliminary data.</text>
</comment>
<name>A0A9D4DXI1_DREPO</name>
<keyword evidence="2" id="KW-1185">Reference proteome</keyword>
<reference evidence="1" key="2">
    <citation type="submission" date="2020-11" db="EMBL/GenBank/DDBJ databases">
        <authorList>
            <person name="McCartney M.A."/>
            <person name="Auch B."/>
            <person name="Kono T."/>
            <person name="Mallez S."/>
            <person name="Becker A."/>
            <person name="Gohl D.M."/>
            <person name="Silverstein K.A.T."/>
            <person name="Koren S."/>
            <person name="Bechman K.B."/>
            <person name="Herman A."/>
            <person name="Abrahante J.E."/>
            <person name="Garbe J."/>
        </authorList>
    </citation>
    <scope>NUCLEOTIDE SEQUENCE</scope>
    <source>
        <strain evidence="1">Duluth1</strain>
        <tissue evidence="1">Whole animal</tissue>
    </source>
</reference>
<evidence type="ECO:0000313" key="2">
    <source>
        <dbReference type="Proteomes" id="UP000828390"/>
    </source>
</evidence>
<proteinExistence type="predicted"/>
<dbReference type="Proteomes" id="UP000828390">
    <property type="component" value="Unassembled WGS sequence"/>
</dbReference>
<accession>A0A9D4DXI1</accession>
<dbReference type="AlphaFoldDB" id="A0A9D4DXI1"/>
<organism evidence="1 2">
    <name type="scientific">Dreissena polymorpha</name>
    <name type="common">Zebra mussel</name>
    <name type="synonym">Mytilus polymorpha</name>
    <dbReference type="NCBI Taxonomy" id="45954"/>
    <lineage>
        <taxon>Eukaryota</taxon>
        <taxon>Metazoa</taxon>
        <taxon>Spiralia</taxon>
        <taxon>Lophotrochozoa</taxon>
        <taxon>Mollusca</taxon>
        <taxon>Bivalvia</taxon>
        <taxon>Autobranchia</taxon>
        <taxon>Heteroconchia</taxon>
        <taxon>Euheterodonta</taxon>
        <taxon>Imparidentia</taxon>
        <taxon>Neoheterodontei</taxon>
        <taxon>Myida</taxon>
        <taxon>Dreissenoidea</taxon>
        <taxon>Dreissenidae</taxon>
        <taxon>Dreissena</taxon>
    </lineage>
</organism>
<evidence type="ECO:0000313" key="1">
    <source>
        <dbReference type="EMBL" id="KAH3769283.1"/>
    </source>
</evidence>
<dbReference type="EMBL" id="JAIWYP010000009">
    <property type="protein sequence ID" value="KAH3769283.1"/>
    <property type="molecule type" value="Genomic_DNA"/>
</dbReference>